<dbReference type="CDD" id="cd16010">
    <property type="entry name" value="iPGM"/>
    <property type="match status" value="1"/>
</dbReference>
<keyword evidence="8 9" id="KW-0413">Isomerase</keyword>
<organism evidence="16 17">
    <name type="scientific">Campylobacter novaezeelandiae</name>
    <dbReference type="NCBI Taxonomy" id="2267891"/>
    <lineage>
        <taxon>Bacteria</taxon>
        <taxon>Pseudomonadati</taxon>
        <taxon>Campylobacterota</taxon>
        <taxon>Epsilonproteobacteria</taxon>
        <taxon>Campylobacterales</taxon>
        <taxon>Campylobacteraceae</taxon>
        <taxon>Campylobacter</taxon>
    </lineage>
</organism>
<comment type="subunit">
    <text evidence="9">Monomer.</text>
</comment>
<comment type="cofactor">
    <cofactor evidence="9">
        <name>Mn(2+)</name>
        <dbReference type="ChEBI" id="CHEBI:29035"/>
    </cofactor>
    <text evidence="9">Binds 2 manganese ions per subunit.</text>
</comment>
<evidence type="ECO:0000256" key="13">
    <source>
        <dbReference type="PIRSR" id="PIRSR001492-3"/>
    </source>
</evidence>
<dbReference type="Gene3D" id="3.40.720.10">
    <property type="entry name" value="Alkaline Phosphatase, subunit A"/>
    <property type="match status" value="1"/>
</dbReference>
<dbReference type="GO" id="GO:0006007">
    <property type="term" value="P:glucose catabolic process"/>
    <property type="evidence" value="ECO:0007669"/>
    <property type="project" value="InterPro"/>
</dbReference>
<evidence type="ECO:0000256" key="3">
    <source>
        <dbReference type="ARBA" id="ARBA00004798"/>
    </source>
</evidence>
<keyword evidence="6 9" id="KW-0324">Glycolysis</keyword>
<dbReference type="InterPro" id="IPR036646">
    <property type="entry name" value="PGAM_B_sf"/>
</dbReference>
<comment type="function">
    <text evidence="2 9">Catalyzes the interconversion of 2-phosphoglycerate and 3-phosphoglycerate.</text>
</comment>
<feature type="active site" description="Phosphoserine intermediate" evidence="9 11">
    <location>
        <position position="61"/>
    </location>
</feature>
<evidence type="ECO:0000256" key="12">
    <source>
        <dbReference type="PIRSR" id="PIRSR001492-2"/>
    </source>
</evidence>
<dbReference type="EC" id="5.4.2.12" evidence="9 10"/>
<accession>A0A4Q9JWQ2</accession>
<feature type="binding site" evidence="9 13">
    <location>
        <position position="61"/>
    </location>
    <ligand>
        <name>Mn(2+)</name>
        <dbReference type="ChEBI" id="CHEBI:29035"/>
        <label>2</label>
    </ligand>
</feature>
<dbReference type="InterPro" id="IPR006124">
    <property type="entry name" value="Metalloenzyme"/>
</dbReference>
<feature type="domain" description="BPG-independent PGAM N-terminal" evidence="15">
    <location>
        <begin position="81"/>
        <end position="283"/>
    </location>
</feature>
<evidence type="ECO:0000256" key="2">
    <source>
        <dbReference type="ARBA" id="ARBA00002315"/>
    </source>
</evidence>
<dbReference type="InterPro" id="IPR011258">
    <property type="entry name" value="BPG-indep_PGM_N"/>
</dbReference>
<dbReference type="PANTHER" id="PTHR31637:SF0">
    <property type="entry name" value="2,3-BISPHOSPHOGLYCERATE-INDEPENDENT PHOSPHOGLYCERATE MUTASE"/>
    <property type="match status" value="1"/>
</dbReference>
<evidence type="ECO:0000259" key="15">
    <source>
        <dbReference type="Pfam" id="PF06415"/>
    </source>
</evidence>
<dbReference type="Pfam" id="PF01676">
    <property type="entry name" value="Metalloenzyme"/>
    <property type="match status" value="1"/>
</dbReference>
<evidence type="ECO:0000256" key="5">
    <source>
        <dbReference type="ARBA" id="ARBA00022723"/>
    </source>
</evidence>
<feature type="binding site" evidence="9 13">
    <location>
        <position position="11"/>
    </location>
    <ligand>
        <name>Mn(2+)</name>
        <dbReference type="ChEBI" id="CHEBI:29035"/>
        <label>2</label>
    </ligand>
</feature>
<evidence type="ECO:0000259" key="14">
    <source>
        <dbReference type="Pfam" id="PF01676"/>
    </source>
</evidence>
<dbReference type="HAMAP" id="MF_01038">
    <property type="entry name" value="GpmI"/>
    <property type="match status" value="1"/>
</dbReference>
<evidence type="ECO:0000256" key="1">
    <source>
        <dbReference type="ARBA" id="ARBA00000370"/>
    </source>
</evidence>
<evidence type="ECO:0000256" key="10">
    <source>
        <dbReference type="NCBIfam" id="TIGR01307"/>
    </source>
</evidence>
<dbReference type="Gene3D" id="3.40.1450.10">
    <property type="entry name" value="BPG-independent phosphoglycerate mutase, domain B"/>
    <property type="match status" value="1"/>
</dbReference>
<feature type="binding site" evidence="9 12">
    <location>
        <begin position="147"/>
        <end position="148"/>
    </location>
    <ligand>
        <name>substrate</name>
    </ligand>
</feature>
<dbReference type="Proteomes" id="UP000292583">
    <property type="component" value="Unassembled WGS sequence"/>
</dbReference>
<feature type="binding site" evidence="9 12">
    <location>
        <position position="118"/>
    </location>
    <ligand>
        <name>substrate</name>
    </ligand>
</feature>
<dbReference type="NCBIfam" id="TIGR01307">
    <property type="entry name" value="pgm_bpd_ind"/>
    <property type="match status" value="1"/>
</dbReference>
<dbReference type="GO" id="GO:0005829">
    <property type="term" value="C:cytosol"/>
    <property type="evidence" value="ECO:0007669"/>
    <property type="project" value="TreeGrafter"/>
</dbReference>
<feature type="binding site" evidence="9 12">
    <location>
        <position position="178"/>
    </location>
    <ligand>
        <name>substrate</name>
    </ligand>
</feature>
<proteinExistence type="inferred from homology"/>
<dbReference type="SUPFAM" id="SSF53649">
    <property type="entry name" value="Alkaline phosphatase-like"/>
    <property type="match status" value="1"/>
</dbReference>
<sequence length="492" mass="55862">MKQKCILVITDGVGYNPDSEFNAFFHAKKPNYEKLFKEVPHTLIKTSGLAVGLPEGQMGNSEVGHMCIGSGRIIYQNLVRINKAIENNTLKDSTNLQNILKKCKKIHIIGLYSDGGVHSSHMHFKALLKMCKDAGNEVYAHMISDGRDTSPKSGINFAKDLIKFCQEKDIQFASLCGRFYAMDRDKRWERTQKYYDCLLAKVLKNSDFVEHIQNSYDKDITDEFLESIINPKFEGINEEDGLIFINFRNDRMKQIIEVLNDGNFKEFKREKIFKNLLTMTVYDDKYNIPVLFEKEKIDNTLAETISLAGLRQLHTAETEKYAHVTFFFNGGKEEVLENETRVLIPSPKVKTYDLMPQMSAYEVLEVVLKGIENQEDFIVVNFANGDMVGHTGDFKAAVKAVEAVDDCLGEIIKKAREQDYAFIITSDHGNCEAMQNKKGESLTNHTTFDVFAFIEAKNITKLKEGKGLSNIAASILKIMGINIPKEMNEALF</sequence>
<keyword evidence="5 9" id="KW-0479">Metal-binding</keyword>
<dbReference type="GO" id="GO:0004619">
    <property type="term" value="F:phosphoglycerate mutase activity"/>
    <property type="evidence" value="ECO:0007669"/>
    <property type="project" value="UniProtKB-UniRule"/>
</dbReference>
<reference evidence="16 17" key="1">
    <citation type="submission" date="2018-07" db="EMBL/GenBank/DDBJ databases">
        <title>Campylobacter zealandensis sp. nov., isolated from birds and water in New Zealand.</title>
        <authorList>
            <person name="Wilkinson D.A."/>
            <person name="Biggs P.J."/>
            <person name="French N.P."/>
            <person name="Midwinter A.C."/>
        </authorList>
    </citation>
    <scope>NUCLEOTIDE SEQUENCE [LARGE SCALE GENOMIC DNA]</scope>
    <source>
        <strain evidence="16 17">B423b</strain>
    </source>
</reference>
<dbReference type="Pfam" id="PF06415">
    <property type="entry name" value="iPGM_N"/>
    <property type="match status" value="1"/>
</dbReference>
<dbReference type="GO" id="GO:0030145">
    <property type="term" value="F:manganese ion binding"/>
    <property type="evidence" value="ECO:0007669"/>
    <property type="project" value="UniProtKB-UniRule"/>
</dbReference>
<dbReference type="AlphaFoldDB" id="A0A4Q9JWQ2"/>
<evidence type="ECO:0000256" key="4">
    <source>
        <dbReference type="ARBA" id="ARBA00008819"/>
    </source>
</evidence>
<feature type="domain" description="Metalloenzyme" evidence="14">
    <location>
        <begin position="3"/>
        <end position="482"/>
    </location>
</feature>
<dbReference type="PANTHER" id="PTHR31637">
    <property type="entry name" value="2,3-BISPHOSPHOGLYCERATE-INDEPENDENT PHOSPHOGLYCERATE MUTASE"/>
    <property type="match status" value="1"/>
</dbReference>
<protein>
    <recommendedName>
        <fullName evidence="9 10">2,3-bisphosphoglycerate-independent phosphoglycerate mutase</fullName>
        <shortName evidence="9">BPG-independent PGAM</shortName>
        <shortName evidence="9">Phosphoglyceromutase</shortName>
        <shortName evidence="9">iPGM</shortName>
        <ecNumber evidence="9 10">5.4.2.12</ecNumber>
    </recommendedName>
</protein>
<evidence type="ECO:0000256" key="9">
    <source>
        <dbReference type="HAMAP-Rule" id="MF_01038"/>
    </source>
</evidence>
<comment type="pathway">
    <text evidence="3 9">Carbohydrate degradation; glycolysis; pyruvate from D-glyceraldehyde 3-phosphate: step 3/5.</text>
</comment>
<evidence type="ECO:0000313" key="17">
    <source>
        <dbReference type="Proteomes" id="UP000292583"/>
    </source>
</evidence>
<feature type="binding site" evidence="9 13">
    <location>
        <position position="428"/>
    </location>
    <ligand>
        <name>Mn(2+)</name>
        <dbReference type="ChEBI" id="CHEBI:29035"/>
        <label>2</label>
    </ligand>
</feature>
<dbReference type="PIRSF" id="PIRSF001492">
    <property type="entry name" value="IPGAM"/>
    <property type="match status" value="1"/>
</dbReference>
<keyword evidence="17" id="KW-1185">Reference proteome</keyword>
<dbReference type="GO" id="GO:0006096">
    <property type="term" value="P:glycolytic process"/>
    <property type="evidence" value="ECO:0007669"/>
    <property type="project" value="UniProtKB-UniRule"/>
</dbReference>
<feature type="binding site" evidence="9 13">
    <location>
        <position position="390"/>
    </location>
    <ligand>
        <name>Mn(2+)</name>
        <dbReference type="ChEBI" id="CHEBI:29035"/>
        <label>1</label>
    </ligand>
</feature>
<dbReference type="OrthoDB" id="9800863at2"/>
<feature type="binding site" evidence="9 12">
    <location>
        <position position="184"/>
    </location>
    <ligand>
        <name>substrate</name>
    </ligand>
</feature>
<evidence type="ECO:0000256" key="6">
    <source>
        <dbReference type="ARBA" id="ARBA00023152"/>
    </source>
</evidence>
<comment type="similarity">
    <text evidence="4 9">Belongs to the BPG-independent phosphoglycerate mutase family.</text>
</comment>
<feature type="binding site" evidence="9 12">
    <location>
        <begin position="248"/>
        <end position="251"/>
    </location>
    <ligand>
        <name>substrate</name>
    </ligand>
</feature>
<dbReference type="InterPro" id="IPR005995">
    <property type="entry name" value="Pgm_bpd_ind"/>
</dbReference>
<dbReference type="SUPFAM" id="SSF64158">
    <property type="entry name" value="2,3-Bisphosphoglycerate-independent phosphoglycerate mutase, substrate-binding domain"/>
    <property type="match status" value="1"/>
</dbReference>
<feature type="binding site" evidence="9 12">
    <location>
        <position position="320"/>
    </location>
    <ligand>
        <name>substrate</name>
    </ligand>
</feature>
<feature type="binding site" evidence="9 13">
    <location>
        <position position="427"/>
    </location>
    <ligand>
        <name>Mn(2+)</name>
        <dbReference type="ChEBI" id="CHEBI:29035"/>
        <label>2</label>
    </ligand>
</feature>
<gene>
    <name evidence="9" type="primary">gpmI</name>
    <name evidence="16" type="ORF">DU473_03005</name>
</gene>
<feature type="binding site" evidence="9 13">
    <location>
        <position position="386"/>
    </location>
    <ligand>
        <name>Mn(2+)</name>
        <dbReference type="ChEBI" id="CHEBI:29035"/>
        <label>1</label>
    </ligand>
</feature>
<keyword evidence="7 9" id="KW-0464">Manganese</keyword>
<evidence type="ECO:0000256" key="8">
    <source>
        <dbReference type="ARBA" id="ARBA00023235"/>
    </source>
</evidence>
<evidence type="ECO:0000256" key="7">
    <source>
        <dbReference type="ARBA" id="ARBA00023211"/>
    </source>
</evidence>
<dbReference type="FunFam" id="3.40.1450.10:FF:000002">
    <property type="entry name" value="2,3-bisphosphoglycerate-independent phosphoglycerate mutase"/>
    <property type="match status" value="1"/>
</dbReference>
<comment type="catalytic activity">
    <reaction evidence="1 9">
        <text>(2R)-2-phosphoglycerate = (2R)-3-phosphoglycerate</text>
        <dbReference type="Rhea" id="RHEA:15901"/>
        <dbReference type="ChEBI" id="CHEBI:58272"/>
        <dbReference type="ChEBI" id="CHEBI:58289"/>
        <dbReference type="EC" id="5.4.2.12"/>
    </reaction>
</comment>
<evidence type="ECO:0000256" key="11">
    <source>
        <dbReference type="PIRSR" id="PIRSR001492-1"/>
    </source>
</evidence>
<feature type="binding site" evidence="9 13">
    <location>
        <position position="445"/>
    </location>
    <ligand>
        <name>Mn(2+)</name>
        <dbReference type="ChEBI" id="CHEBI:29035"/>
        <label>1</label>
    </ligand>
</feature>
<dbReference type="RefSeq" id="WP_131163654.1">
    <property type="nucleotide sequence ID" value="NZ_CP076657.1"/>
</dbReference>
<evidence type="ECO:0000313" key="16">
    <source>
        <dbReference type="EMBL" id="TBR81460.1"/>
    </source>
</evidence>
<dbReference type="InterPro" id="IPR017850">
    <property type="entry name" value="Alkaline_phosphatase_core_sf"/>
</dbReference>
<dbReference type="EMBL" id="QPGR01000004">
    <property type="protein sequence ID" value="TBR81460.1"/>
    <property type="molecule type" value="Genomic_DNA"/>
</dbReference>
<comment type="caution">
    <text evidence="16">The sequence shown here is derived from an EMBL/GenBank/DDBJ whole genome shotgun (WGS) entry which is preliminary data.</text>
</comment>
<dbReference type="UniPathway" id="UPA00109">
    <property type="reaction ID" value="UER00186"/>
</dbReference>
<name>A0A4Q9JWQ2_9BACT</name>